<dbReference type="AlphaFoldDB" id="A0A8A4TRC9"/>
<keyword evidence="4" id="KW-1185">Reference proteome</keyword>
<name>A0A8A4TRC9_SULCO</name>
<dbReference type="InterPro" id="IPR036249">
    <property type="entry name" value="Thioredoxin-like_sf"/>
</dbReference>
<accession>A0A8A4TRC9</accession>
<dbReference type="Gene3D" id="1.20.1050.10">
    <property type="match status" value="1"/>
</dbReference>
<gene>
    <name evidence="3" type="ORF">J3U87_03785</name>
</gene>
<dbReference type="KEGG" id="scor:J3U87_03785"/>
<dbReference type="SUPFAM" id="SSF47616">
    <property type="entry name" value="GST C-terminal domain-like"/>
    <property type="match status" value="1"/>
</dbReference>
<dbReference type="PANTHER" id="PTHR44051:SF8">
    <property type="entry name" value="GLUTATHIONE S-TRANSFERASE GSTA"/>
    <property type="match status" value="1"/>
</dbReference>
<proteinExistence type="predicted"/>
<dbReference type="InterPro" id="IPR036282">
    <property type="entry name" value="Glutathione-S-Trfase_C_sf"/>
</dbReference>
<dbReference type="InterPro" id="IPR004045">
    <property type="entry name" value="Glutathione_S-Trfase_N"/>
</dbReference>
<dbReference type="SFLD" id="SFLDS00019">
    <property type="entry name" value="Glutathione_Transferase_(cytos"/>
    <property type="match status" value="1"/>
</dbReference>
<dbReference type="Gene3D" id="3.40.30.10">
    <property type="entry name" value="Glutaredoxin"/>
    <property type="match status" value="1"/>
</dbReference>
<sequence>MSHPIFERWVPQHPDRIQLYSLNTPNGIKVGVILEELELPYEPHTINIMEDDQFDPAYKTLSPNSKIPAIVDPNGPDGKPLGIMESGAILIYLADKAGRLIPQAPAQRSECLQWVFFQVGHVGPMFGQFGHFHKFAGDKCDHPYPLERYKTESKRLLGVLEDRLAGREYILDSGYSIADIAIFPWVNTMKGFYQAEVPLEISRFENVNRWLARCLERPAVQRGLVVCALS</sequence>
<evidence type="ECO:0000259" key="1">
    <source>
        <dbReference type="PROSITE" id="PS50404"/>
    </source>
</evidence>
<evidence type="ECO:0000313" key="4">
    <source>
        <dbReference type="Proteomes" id="UP000663929"/>
    </source>
</evidence>
<dbReference type="Proteomes" id="UP000663929">
    <property type="component" value="Chromosome"/>
</dbReference>
<dbReference type="PANTHER" id="PTHR44051">
    <property type="entry name" value="GLUTATHIONE S-TRANSFERASE-RELATED"/>
    <property type="match status" value="1"/>
</dbReference>
<dbReference type="InterPro" id="IPR040079">
    <property type="entry name" value="Glutathione_S-Trfase"/>
</dbReference>
<protein>
    <submittedName>
        <fullName evidence="3">Glutathione S-transferase N-terminal domain-containing protein</fullName>
    </submittedName>
</protein>
<dbReference type="SFLD" id="SFLDG01151">
    <property type="entry name" value="Main.2:_Nu-like"/>
    <property type="match status" value="1"/>
</dbReference>
<feature type="domain" description="GST C-terminal" evidence="2">
    <location>
        <begin position="104"/>
        <end position="230"/>
    </location>
</feature>
<dbReference type="Pfam" id="PF13409">
    <property type="entry name" value="GST_N_2"/>
    <property type="match status" value="1"/>
</dbReference>
<dbReference type="InterPro" id="IPR010987">
    <property type="entry name" value="Glutathione-S-Trfase_C-like"/>
</dbReference>
<dbReference type="PROSITE" id="PS50405">
    <property type="entry name" value="GST_CTER"/>
    <property type="match status" value="1"/>
</dbReference>
<dbReference type="SUPFAM" id="SSF52833">
    <property type="entry name" value="Thioredoxin-like"/>
    <property type="match status" value="1"/>
</dbReference>
<dbReference type="RefSeq" id="WP_237381696.1">
    <property type="nucleotide sequence ID" value="NZ_CP071793.1"/>
</dbReference>
<dbReference type="Pfam" id="PF13410">
    <property type="entry name" value="GST_C_2"/>
    <property type="match status" value="1"/>
</dbReference>
<dbReference type="SFLD" id="SFLDG00358">
    <property type="entry name" value="Main_(cytGST)"/>
    <property type="match status" value="1"/>
</dbReference>
<organism evidence="3 4">
    <name type="scientific">Sulfidibacter corallicola</name>
    <dbReference type="NCBI Taxonomy" id="2818388"/>
    <lineage>
        <taxon>Bacteria</taxon>
        <taxon>Pseudomonadati</taxon>
        <taxon>Acidobacteriota</taxon>
        <taxon>Holophagae</taxon>
        <taxon>Acanthopleuribacterales</taxon>
        <taxon>Acanthopleuribacteraceae</taxon>
        <taxon>Sulfidibacter</taxon>
    </lineage>
</organism>
<dbReference type="CDD" id="cd03048">
    <property type="entry name" value="GST_N_Ure2p_like"/>
    <property type="match status" value="1"/>
</dbReference>
<dbReference type="PROSITE" id="PS50404">
    <property type="entry name" value="GST_NTER"/>
    <property type="match status" value="1"/>
</dbReference>
<evidence type="ECO:0000259" key="2">
    <source>
        <dbReference type="PROSITE" id="PS50405"/>
    </source>
</evidence>
<evidence type="ECO:0000313" key="3">
    <source>
        <dbReference type="EMBL" id="QTD51568.1"/>
    </source>
</evidence>
<dbReference type="EMBL" id="CP071793">
    <property type="protein sequence ID" value="QTD51568.1"/>
    <property type="molecule type" value="Genomic_DNA"/>
</dbReference>
<reference evidence="3" key="1">
    <citation type="submission" date="2021-03" db="EMBL/GenBank/DDBJ databases">
        <title>Acanthopleuribacteraceae sp. M133.</title>
        <authorList>
            <person name="Wang G."/>
        </authorList>
    </citation>
    <scope>NUCLEOTIDE SEQUENCE</scope>
    <source>
        <strain evidence="3">M133</strain>
    </source>
</reference>
<feature type="domain" description="GST N-terminal" evidence="1">
    <location>
        <begin position="14"/>
        <end position="101"/>
    </location>
</feature>